<dbReference type="PANTHER" id="PTHR44920">
    <property type="entry name" value="RHODANESE-LIKE DOMAIN-CONTAINING PROTEIN 14, CHLOROPLASTIC-RELATED"/>
    <property type="match status" value="1"/>
</dbReference>
<proteinExistence type="predicted"/>
<dbReference type="SMART" id="SM00450">
    <property type="entry name" value="RHOD"/>
    <property type="match status" value="1"/>
</dbReference>
<reference evidence="3" key="1">
    <citation type="submission" date="2021-01" db="EMBL/GenBank/DDBJ databases">
        <authorList>
            <person name="Corre E."/>
            <person name="Pelletier E."/>
            <person name="Niang G."/>
            <person name="Scheremetjew M."/>
            <person name="Finn R."/>
            <person name="Kale V."/>
            <person name="Holt S."/>
            <person name="Cochrane G."/>
            <person name="Meng A."/>
            <person name="Brown T."/>
            <person name="Cohen L."/>
        </authorList>
    </citation>
    <scope>NUCLEOTIDE SEQUENCE</scope>
    <source>
        <strain evidence="3">CCMP722</strain>
    </source>
</reference>
<evidence type="ECO:0000256" key="1">
    <source>
        <dbReference type="SAM" id="MobiDB-lite"/>
    </source>
</evidence>
<dbReference type="InterPro" id="IPR043186">
    <property type="entry name" value="Str14"/>
</dbReference>
<evidence type="ECO:0000259" key="2">
    <source>
        <dbReference type="PROSITE" id="PS50206"/>
    </source>
</evidence>
<dbReference type="InterPro" id="IPR001763">
    <property type="entry name" value="Rhodanese-like_dom"/>
</dbReference>
<feature type="compositionally biased region" description="Acidic residues" evidence="1">
    <location>
        <begin position="284"/>
        <end position="293"/>
    </location>
</feature>
<accession>A0A7S0RJQ7</accession>
<dbReference type="PANTHER" id="PTHR44920:SF2">
    <property type="entry name" value="RHODANESE DOMAIN-CONTAINING PROTEIN"/>
    <property type="match status" value="1"/>
</dbReference>
<dbReference type="AlphaFoldDB" id="A0A7S0RJQ7"/>
<dbReference type="Gene3D" id="3.40.250.10">
    <property type="entry name" value="Rhodanese-like domain"/>
    <property type="match status" value="1"/>
</dbReference>
<feature type="region of interest" description="Disordered" evidence="1">
    <location>
        <begin position="262"/>
        <end position="293"/>
    </location>
</feature>
<dbReference type="GO" id="GO:0009507">
    <property type="term" value="C:chloroplast"/>
    <property type="evidence" value="ECO:0007669"/>
    <property type="project" value="TreeGrafter"/>
</dbReference>
<evidence type="ECO:0000313" key="3">
    <source>
        <dbReference type="EMBL" id="CAD8678668.1"/>
    </source>
</evidence>
<name>A0A7S0RJQ7_9CHLO</name>
<dbReference type="SUPFAM" id="SSF52821">
    <property type="entry name" value="Rhodanese/Cell cycle control phosphatase"/>
    <property type="match status" value="1"/>
</dbReference>
<organism evidence="3">
    <name type="scientific">Pyramimonas obovata</name>
    <dbReference type="NCBI Taxonomy" id="1411642"/>
    <lineage>
        <taxon>Eukaryota</taxon>
        <taxon>Viridiplantae</taxon>
        <taxon>Chlorophyta</taxon>
        <taxon>Pyramimonadophyceae</taxon>
        <taxon>Pyramimonadales</taxon>
        <taxon>Pyramimonadaceae</taxon>
        <taxon>Pyramimonas</taxon>
        <taxon>Pyramimonas incertae sedis</taxon>
    </lineage>
</organism>
<protein>
    <recommendedName>
        <fullName evidence="2">Rhodanese domain-containing protein</fullName>
    </recommendedName>
</protein>
<feature type="domain" description="Rhodanese" evidence="2">
    <location>
        <begin position="129"/>
        <end position="262"/>
    </location>
</feature>
<dbReference type="CDD" id="cd00158">
    <property type="entry name" value="RHOD"/>
    <property type="match status" value="1"/>
</dbReference>
<gene>
    <name evidence="3" type="ORF">POBO1169_LOCUS14197</name>
</gene>
<dbReference type="InterPro" id="IPR036873">
    <property type="entry name" value="Rhodanese-like_dom_sf"/>
</dbReference>
<dbReference type="EMBL" id="HBFA01028013">
    <property type="protein sequence ID" value="CAD8678668.1"/>
    <property type="molecule type" value="Transcribed_RNA"/>
</dbReference>
<sequence length="293" mass="31832">MAQVTLASSLTIRGLDSSRASRTRFSVRARVSTSRRTVLCTAKGGEENEFVKNRTENQKRLASIDGAVRQAQKDLGKTILSNFEGPLKALGIGKKSGRPKTGKNQWEEQREYLLGNTNSVSATEVMELMEKGYIFLDVRPNDEYEAFHPVGAKSVPLYQTIEGASAKQLVRKSLYAMQAVKPVEENPDFIEQAKAFIGDAPGVAVGCSAGGTLQGTTNFPTGQPSRSLISIHKILTSNICPEAVHLKGGLNSWFREGFAGEGADGDWDDTSGRTPYVAGFTPEQDSDELIQNQ</sequence>
<dbReference type="PROSITE" id="PS50206">
    <property type="entry name" value="RHODANESE_3"/>
    <property type="match status" value="1"/>
</dbReference>